<reference evidence="2 3" key="1">
    <citation type="journal article" date="2024" name="BMC Genomics">
        <title>De novo assembly and annotation of Popillia japonica's genome with initial clues to its potential as an invasive pest.</title>
        <authorList>
            <person name="Cucini C."/>
            <person name="Boschi S."/>
            <person name="Funari R."/>
            <person name="Cardaioli E."/>
            <person name="Iannotti N."/>
            <person name="Marturano G."/>
            <person name="Paoli F."/>
            <person name="Bruttini M."/>
            <person name="Carapelli A."/>
            <person name="Frati F."/>
            <person name="Nardi F."/>
        </authorList>
    </citation>
    <scope>NUCLEOTIDE SEQUENCE [LARGE SCALE GENOMIC DNA]</scope>
    <source>
        <strain evidence="2">DMR45628</strain>
    </source>
</reference>
<evidence type="ECO:0000313" key="2">
    <source>
        <dbReference type="EMBL" id="KAK9754681.1"/>
    </source>
</evidence>
<accession>A0AAW1N9I6</accession>
<organism evidence="2 3">
    <name type="scientific">Popillia japonica</name>
    <name type="common">Japanese beetle</name>
    <dbReference type="NCBI Taxonomy" id="7064"/>
    <lineage>
        <taxon>Eukaryota</taxon>
        <taxon>Metazoa</taxon>
        <taxon>Ecdysozoa</taxon>
        <taxon>Arthropoda</taxon>
        <taxon>Hexapoda</taxon>
        <taxon>Insecta</taxon>
        <taxon>Pterygota</taxon>
        <taxon>Neoptera</taxon>
        <taxon>Endopterygota</taxon>
        <taxon>Coleoptera</taxon>
        <taxon>Polyphaga</taxon>
        <taxon>Scarabaeiformia</taxon>
        <taxon>Scarabaeidae</taxon>
        <taxon>Rutelinae</taxon>
        <taxon>Popillia</taxon>
    </lineage>
</organism>
<feature type="region of interest" description="Disordered" evidence="1">
    <location>
        <begin position="1"/>
        <end position="20"/>
    </location>
</feature>
<evidence type="ECO:0000313" key="3">
    <source>
        <dbReference type="Proteomes" id="UP001458880"/>
    </source>
</evidence>
<dbReference type="Proteomes" id="UP001458880">
    <property type="component" value="Unassembled WGS sequence"/>
</dbReference>
<sequence length="76" mass="8445">MHRGADSLENKYAGPQSQYSGGLNCNEIYNLERCNGADSLENKYAGPQSQYSGGLNCNEIYNLERCNATTTKRAYK</sequence>
<evidence type="ECO:0000256" key="1">
    <source>
        <dbReference type="SAM" id="MobiDB-lite"/>
    </source>
</evidence>
<dbReference type="AlphaFoldDB" id="A0AAW1N9I6"/>
<gene>
    <name evidence="2" type="ORF">QE152_g1148</name>
</gene>
<name>A0AAW1N9I6_POPJA</name>
<dbReference type="EMBL" id="JASPKY010000006">
    <property type="protein sequence ID" value="KAK9754681.1"/>
    <property type="molecule type" value="Genomic_DNA"/>
</dbReference>
<protein>
    <submittedName>
        <fullName evidence="2">Uncharacterized protein</fullName>
    </submittedName>
</protein>
<keyword evidence="3" id="KW-1185">Reference proteome</keyword>
<proteinExistence type="predicted"/>
<comment type="caution">
    <text evidence="2">The sequence shown here is derived from an EMBL/GenBank/DDBJ whole genome shotgun (WGS) entry which is preliminary data.</text>
</comment>